<name>A0ABX1LDC6_9ACTN</name>
<evidence type="ECO:0000313" key="2">
    <source>
        <dbReference type="Proteomes" id="UP000556611"/>
    </source>
</evidence>
<sequence>MLYRLGPSVTRSPAVDASVAQQSGQWLVTIQFDDADTRAGGCTEQQARDLAQQLKPS</sequence>
<accession>A0ABX1LDC6</accession>
<keyword evidence="2" id="KW-1185">Reference proteome</keyword>
<evidence type="ECO:0000313" key="1">
    <source>
        <dbReference type="EMBL" id="NMD55355.1"/>
    </source>
</evidence>
<gene>
    <name evidence="1" type="ORF">HHU10_06960</name>
</gene>
<comment type="caution">
    <text evidence="1">The sequence shown here is derived from an EMBL/GenBank/DDBJ whole genome shotgun (WGS) entry which is preliminary data.</text>
</comment>
<organism evidence="1 2">
    <name type="scientific">Tsukamurella columbiensis</name>
    <dbReference type="NCBI Taxonomy" id="128509"/>
    <lineage>
        <taxon>Bacteria</taxon>
        <taxon>Bacillati</taxon>
        <taxon>Actinomycetota</taxon>
        <taxon>Actinomycetes</taxon>
        <taxon>Mycobacteriales</taxon>
        <taxon>Tsukamurellaceae</taxon>
        <taxon>Tsukamurella</taxon>
    </lineage>
</organism>
<dbReference type="EMBL" id="JABARZ010000005">
    <property type="protein sequence ID" value="NMD55355.1"/>
    <property type="molecule type" value="Genomic_DNA"/>
</dbReference>
<dbReference type="Proteomes" id="UP000556611">
    <property type="component" value="Unassembled WGS sequence"/>
</dbReference>
<protein>
    <submittedName>
        <fullName evidence="1">Uncharacterized protein</fullName>
    </submittedName>
</protein>
<proteinExistence type="predicted"/>
<reference evidence="1 2" key="1">
    <citation type="submission" date="2020-04" db="EMBL/GenBank/DDBJ databases">
        <title>MicrobeNet Type strains.</title>
        <authorList>
            <person name="Nicholson A.C."/>
        </authorList>
    </citation>
    <scope>NUCLEOTIDE SEQUENCE [LARGE SCALE GENOMIC DNA]</scope>
    <source>
        <strain evidence="1 2">ATCC BAA-330</strain>
    </source>
</reference>
<dbReference type="RefSeq" id="WP_158645007.1">
    <property type="nucleotide sequence ID" value="NZ_JABARZ010000005.1"/>
</dbReference>